<evidence type="ECO:0000256" key="7">
    <source>
        <dbReference type="SAM" id="MobiDB-lite"/>
    </source>
</evidence>
<dbReference type="GO" id="GO:0030145">
    <property type="term" value="F:manganese ion binding"/>
    <property type="evidence" value="ECO:0007669"/>
    <property type="project" value="UniProtKB-UniRule"/>
</dbReference>
<keyword evidence="2 6" id="KW-0479">Metal-binding</keyword>
<dbReference type="Gene3D" id="3.40.50.1220">
    <property type="entry name" value="TPP-binding domain"/>
    <property type="match status" value="1"/>
</dbReference>
<dbReference type="InterPro" id="IPR004433">
    <property type="entry name" value="MenaQ_synth_MenD"/>
</dbReference>
<comment type="pathway">
    <text evidence="6">Quinol/quinone metabolism; 1,4-dihydroxy-2-naphthoate biosynthesis; 1,4-dihydroxy-2-naphthoate from chorismate: step 2/7.</text>
</comment>
<comment type="catalytic activity">
    <reaction evidence="6">
        <text>isochorismate + 2-oxoglutarate + H(+) = 5-enolpyruvoyl-6-hydroxy-2-succinyl-cyclohex-3-ene-1-carboxylate + CO2</text>
        <dbReference type="Rhea" id="RHEA:25593"/>
        <dbReference type="ChEBI" id="CHEBI:15378"/>
        <dbReference type="ChEBI" id="CHEBI:16526"/>
        <dbReference type="ChEBI" id="CHEBI:16810"/>
        <dbReference type="ChEBI" id="CHEBI:29780"/>
        <dbReference type="ChEBI" id="CHEBI:58818"/>
        <dbReference type="EC" id="2.2.1.9"/>
    </reaction>
</comment>
<dbReference type="HAMAP" id="MF_01659">
    <property type="entry name" value="MenD"/>
    <property type="match status" value="1"/>
</dbReference>
<accession>A0A4R6PWJ7</accession>
<dbReference type="InterPro" id="IPR011766">
    <property type="entry name" value="TPP_enzyme_TPP-bd"/>
</dbReference>
<dbReference type="Gene3D" id="3.40.50.970">
    <property type="match status" value="2"/>
</dbReference>
<sequence length="572" mass="59591">MTVPQGPGGDVSNVGRRQTRPAPSDRLVIVNPSTAQARVVVDEFVRGGVREVVLCPGSRNAPLAFALQAADAAGRLRLHMRIDERTAGFLAIGLAVSSGRPVPVVMTSGTAVANLAPAVLEANYARVPLIVVSANRPYEMLGTGANQTVEQLGLFGSQVRATISLGLAEAEVGEANYARQNSVWRSAVCRVLAAARGTRSGNAGPVQFDIPLREPLVPELSDDVIPVGREGDKPWTATQYATLDVPLDIDLTPDTVVISGHGAGLRPELAALPTVAEPTAPMHGPALHPLALSLLAPKQAIITGRPTLHRQVSRVLADPNVTVYALTTGPRWPDVSGNVVGTGTRAVTTGTPDPAWLARCADLNNQAEAVVRAELASHPKATGLHVAAVVMDALREGDQLLLGASNPVRDAALVSSPRRGVRVLSNRGVAGIDGTVSGAVGAALAHPGRTIALMGDLTFLHDASGLLIGRGEPRPGNLTIVVANDDGGGIFELLEQGDPQYAGVFERVFGTPHGMDLAALCAAYRIPHRGVDPAELAEELAADAHGMRVLEVATERSSLRELHATVRAKIAG</sequence>
<proteinExistence type="inferred from homology"/>
<dbReference type="GO" id="GO:0000287">
    <property type="term" value="F:magnesium ion binding"/>
    <property type="evidence" value="ECO:0007669"/>
    <property type="project" value="UniProtKB-UniRule"/>
</dbReference>
<reference evidence="10 11" key="1">
    <citation type="submission" date="2019-03" db="EMBL/GenBank/DDBJ databases">
        <title>Genomic Encyclopedia of Type Strains, Phase IV (KMG-IV): sequencing the most valuable type-strain genomes for metagenomic binning, comparative biology and taxonomic classification.</title>
        <authorList>
            <person name="Goeker M."/>
        </authorList>
    </citation>
    <scope>NUCLEOTIDE SEQUENCE [LARGE SCALE GENOMIC DNA]</scope>
    <source>
        <strain evidence="10 11">DSM 44496</strain>
    </source>
</reference>
<keyword evidence="11" id="KW-1185">Reference proteome</keyword>
<dbReference type="NCBIfam" id="TIGR00173">
    <property type="entry name" value="menD"/>
    <property type="match status" value="1"/>
</dbReference>
<dbReference type="PANTHER" id="PTHR42916:SF1">
    <property type="entry name" value="PROTEIN PHYLLO, CHLOROPLASTIC"/>
    <property type="match status" value="1"/>
</dbReference>
<feature type="domain" description="Thiamine pyrophosphate enzyme TPP-binding" evidence="8">
    <location>
        <begin position="419"/>
        <end position="542"/>
    </location>
</feature>
<gene>
    <name evidence="6" type="primary">menD</name>
    <name evidence="10" type="ORF">DFR75_1011861</name>
</gene>
<comment type="subunit">
    <text evidence="6">Homodimer.</text>
</comment>
<keyword evidence="3 6" id="KW-0460">Magnesium</keyword>
<feature type="domain" description="Thiamine pyrophosphate enzyme N-terminal TPP-binding" evidence="9">
    <location>
        <begin position="37"/>
        <end position="152"/>
    </location>
</feature>
<dbReference type="SUPFAM" id="SSF52518">
    <property type="entry name" value="Thiamin diphosphate-binding fold (THDP-binding)"/>
    <property type="match status" value="2"/>
</dbReference>
<evidence type="ECO:0000256" key="1">
    <source>
        <dbReference type="ARBA" id="ARBA00022679"/>
    </source>
</evidence>
<dbReference type="EMBL" id="SNXK01000001">
    <property type="protein sequence ID" value="TDP42743.1"/>
    <property type="molecule type" value="Genomic_DNA"/>
</dbReference>
<dbReference type="PANTHER" id="PTHR42916">
    <property type="entry name" value="2-SUCCINYL-5-ENOLPYRUVYL-6-HYDROXY-3-CYCLOHEXENE-1-CARBOXYLATE SYNTHASE"/>
    <property type="match status" value="1"/>
</dbReference>
<comment type="pathway">
    <text evidence="6">Quinol/quinone metabolism; menaquinone biosynthesis.</text>
</comment>
<organism evidence="10 11">
    <name type="scientific">Nocardia ignorata</name>
    <dbReference type="NCBI Taxonomy" id="145285"/>
    <lineage>
        <taxon>Bacteria</taxon>
        <taxon>Bacillati</taxon>
        <taxon>Actinomycetota</taxon>
        <taxon>Actinomycetes</taxon>
        <taxon>Mycobacteriales</taxon>
        <taxon>Nocardiaceae</taxon>
        <taxon>Nocardia</taxon>
    </lineage>
</organism>
<dbReference type="Pfam" id="PF02776">
    <property type="entry name" value="TPP_enzyme_N"/>
    <property type="match status" value="1"/>
</dbReference>
<dbReference type="CDD" id="cd07037">
    <property type="entry name" value="TPP_PYR_MenD"/>
    <property type="match status" value="1"/>
</dbReference>
<evidence type="ECO:0000313" key="11">
    <source>
        <dbReference type="Proteomes" id="UP000295087"/>
    </source>
</evidence>
<evidence type="ECO:0000313" key="10">
    <source>
        <dbReference type="EMBL" id="TDP42743.1"/>
    </source>
</evidence>
<comment type="function">
    <text evidence="6">Catalyzes the thiamine diphosphate-dependent decarboxylation of 2-oxoglutarate and the subsequent addition of the resulting succinic semialdehyde-thiamine pyrophosphate anion to isochorismate to yield 2-succinyl-5-enolpyruvyl-6-hydroxy-3-cyclohexene-1-carboxylate (SEPHCHC).</text>
</comment>
<dbReference type="UniPathway" id="UPA01057">
    <property type="reaction ID" value="UER00164"/>
</dbReference>
<evidence type="ECO:0000256" key="5">
    <source>
        <dbReference type="ARBA" id="ARBA00023211"/>
    </source>
</evidence>
<dbReference type="InterPro" id="IPR012001">
    <property type="entry name" value="Thiamin_PyroP_enz_TPP-bd_dom"/>
</dbReference>
<evidence type="ECO:0000256" key="6">
    <source>
        <dbReference type="HAMAP-Rule" id="MF_01659"/>
    </source>
</evidence>
<dbReference type="Pfam" id="PF02775">
    <property type="entry name" value="TPP_enzyme_C"/>
    <property type="match status" value="1"/>
</dbReference>
<dbReference type="InterPro" id="IPR029061">
    <property type="entry name" value="THDP-binding"/>
</dbReference>
<keyword evidence="5 6" id="KW-0464">Manganese</keyword>
<name>A0A4R6PWJ7_NOCIG</name>
<comment type="caution">
    <text evidence="10">The sequence shown here is derived from an EMBL/GenBank/DDBJ whole genome shotgun (WGS) entry which is preliminary data.</text>
</comment>
<protein>
    <recommendedName>
        <fullName evidence="6">2-succinyl-5-enolpyruvyl-6-hydroxy-3-cyclohexene-1-carboxylate synthase</fullName>
        <shortName evidence="6">SEPHCHC synthase</shortName>
        <ecNumber evidence="6">2.2.1.9</ecNumber>
    </recommendedName>
    <alternativeName>
        <fullName evidence="6">Menaquinone biosynthesis protein MenD</fullName>
    </alternativeName>
</protein>
<evidence type="ECO:0000256" key="3">
    <source>
        <dbReference type="ARBA" id="ARBA00022842"/>
    </source>
</evidence>
<dbReference type="Proteomes" id="UP000295087">
    <property type="component" value="Unassembled WGS sequence"/>
</dbReference>
<dbReference type="GO" id="GO:0070204">
    <property type="term" value="F:2-succinyl-5-enolpyruvyl-6-hydroxy-3-cyclohexene-1-carboxylic-acid synthase activity"/>
    <property type="evidence" value="ECO:0007669"/>
    <property type="project" value="UniProtKB-UniRule"/>
</dbReference>
<evidence type="ECO:0000256" key="2">
    <source>
        <dbReference type="ARBA" id="ARBA00022723"/>
    </source>
</evidence>
<keyword evidence="6" id="KW-0474">Menaquinone biosynthesis</keyword>
<evidence type="ECO:0000259" key="9">
    <source>
        <dbReference type="Pfam" id="PF02776"/>
    </source>
</evidence>
<evidence type="ECO:0000256" key="4">
    <source>
        <dbReference type="ARBA" id="ARBA00023052"/>
    </source>
</evidence>
<dbReference type="CDD" id="cd02009">
    <property type="entry name" value="TPP_SHCHC_synthase"/>
    <property type="match status" value="1"/>
</dbReference>
<dbReference type="AlphaFoldDB" id="A0A4R6PWJ7"/>
<dbReference type="GO" id="GO:0030976">
    <property type="term" value="F:thiamine pyrophosphate binding"/>
    <property type="evidence" value="ECO:0007669"/>
    <property type="project" value="UniProtKB-UniRule"/>
</dbReference>
<evidence type="ECO:0000259" key="8">
    <source>
        <dbReference type="Pfam" id="PF02775"/>
    </source>
</evidence>
<feature type="region of interest" description="Disordered" evidence="7">
    <location>
        <begin position="1"/>
        <end position="24"/>
    </location>
</feature>
<dbReference type="UniPathway" id="UPA00079"/>
<dbReference type="EC" id="2.2.1.9" evidence="6"/>
<comment type="cofactor">
    <cofactor evidence="6">
        <name>Mg(2+)</name>
        <dbReference type="ChEBI" id="CHEBI:18420"/>
    </cofactor>
    <cofactor evidence="6">
        <name>Mn(2+)</name>
        <dbReference type="ChEBI" id="CHEBI:29035"/>
    </cofactor>
</comment>
<comment type="similarity">
    <text evidence="6">Belongs to the TPP enzyme family. MenD subfamily.</text>
</comment>
<keyword evidence="4 6" id="KW-0786">Thiamine pyrophosphate</keyword>
<dbReference type="PIRSF" id="PIRSF004983">
    <property type="entry name" value="MenD"/>
    <property type="match status" value="1"/>
</dbReference>
<keyword evidence="1 6" id="KW-0808">Transferase</keyword>
<dbReference type="GO" id="GO:0009234">
    <property type="term" value="P:menaquinone biosynthetic process"/>
    <property type="evidence" value="ECO:0007669"/>
    <property type="project" value="UniProtKB-UniRule"/>
</dbReference>
<comment type="cofactor">
    <cofactor evidence="6">
        <name>thiamine diphosphate</name>
        <dbReference type="ChEBI" id="CHEBI:58937"/>
    </cofactor>
    <text evidence="6">Binds 1 thiamine pyrophosphate per subunit.</text>
</comment>